<protein>
    <submittedName>
        <fullName evidence="1">Uncharacterized protein</fullName>
    </submittedName>
</protein>
<accession>A0A0A9FAW7</accession>
<sequence>MTTTPPRPRGSGSSHGSGTQTFFRYLATALQENKNSCFSSTWRRVTSIGGFTSYQWVAWTPRTCASTRWMPRRTRNLKVTGLPGTASYWE</sequence>
<evidence type="ECO:0000313" key="1">
    <source>
        <dbReference type="EMBL" id="JAE08364.1"/>
    </source>
</evidence>
<reference evidence="1" key="2">
    <citation type="journal article" date="2015" name="Data Brief">
        <title>Shoot transcriptome of the giant reed, Arundo donax.</title>
        <authorList>
            <person name="Barrero R.A."/>
            <person name="Guerrero F.D."/>
            <person name="Moolhuijzen P."/>
            <person name="Goolsby J.A."/>
            <person name="Tidwell J."/>
            <person name="Bellgard S.E."/>
            <person name="Bellgard M.I."/>
        </authorList>
    </citation>
    <scope>NUCLEOTIDE SEQUENCE</scope>
    <source>
        <tissue evidence="1">Shoot tissue taken approximately 20 cm above the soil surface</tissue>
    </source>
</reference>
<organism evidence="1">
    <name type="scientific">Arundo donax</name>
    <name type="common">Giant reed</name>
    <name type="synonym">Donax arundinaceus</name>
    <dbReference type="NCBI Taxonomy" id="35708"/>
    <lineage>
        <taxon>Eukaryota</taxon>
        <taxon>Viridiplantae</taxon>
        <taxon>Streptophyta</taxon>
        <taxon>Embryophyta</taxon>
        <taxon>Tracheophyta</taxon>
        <taxon>Spermatophyta</taxon>
        <taxon>Magnoliopsida</taxon>
        <taxon>Liliopsida</taxon>
        <taxon>Poales</taxon>
        <taxon>Poaceae</taxon>
        <taxon>PACMAD clade</taxon>
        <taxon>Arundinoideae</taxon>
        <taxon>Arundineae</taxon>
        <taxon>Arundo</taxon>
    </lineage>
</organism>
<proteinExistence type="predicted"/>
<dbReference type="EMBL" id="GBRH01189532">
    <property type="protein sequence ID" value="JAE08364.1"/>
    <property type="molecule type" value="Transcribed_RNA"/>
</dbReference>
<dbReference type="AlphaFoldDB" id="A0A0A9FAW7"/>
<reference evidence="1" key="1">
    <citation type="submission" date="2014-09" db="EMBL/GenBank/DDBJ databases">
        <authorList>
            <person name="Magalhaes I.L.F."/>
            <person name="Oliveira U."/>
            <person name="Santos F.R."/>
            <person name="Vidigal T.H.D.A."/>
            <person name="Brescovit A.D."/>
            <person name="Santos A.J."/>
        </authorList>
    </citation>
    <scope>NUCLEOTIDE SEQUENCE</scope>
    <source>
        <tissue evidence="1">Shoot tissue taken approximately 20 cm above the soil surface</tissue>
    </source>
</reference>
<name>A0A0A9FAW7_ARUDO</name>